<dbReference type="Proteomes" id="UP000011723">
    <property type="component" value="Chromosome"/>
</dbReference>
<evidence type="ECO:0000259" key="2">
    <source>
        <dbReference type="Pfam" id="PF13490"/>
    </source>
</evidence>
<keyword evidence="1" id="KW-0812">Transmembrane</keyword>
<dbReference type="eggNOG" id="COG5660">
    <property type="taxonomic scope" value="Bacteria"/>
</dbReference>
<feature type="transmembrane region" description="Helical" evidence="1">
    <location>
        <begin position="89"/>
        <end position="109"/>
    </location>
</feature>
<reference evidence="3 4" key="1">
    <citation type="journal article" date="2012" name="Stand. Genomic Sci.">
        <title>Genome sequence of the halotolerant bacterium Corynebacterium halotolerans type strain YIM 70093(T) (= DSM 44683(T)).</title>
        <authorList>
            <person name="Ruckert C."/>
            <person name="Albersmeier A."/>
            <person name="Al-Dilaimi A."/>
            <person name="Niehaus K."/>
            <person name="Szczepanowski R."/>
            <person name="Kalinowski J."/>
        </authorList>
    </citation>
    <scope>NUCLEOTIDE SEQUENCE [LARGE SCALE GENOMIC DNA]</scope>
    <source>
        <strain evidence="3">YIM 70093</strain>
    </source>
</reference>
<sequence length="239" mass="25511">MLDHDQVQAALSARLDGEPSGLPDDVVDAHVAGCGECRAFWERSLTLNHTLSLAGMQDSQREELTAPDLSETILAGVEPEWRRSANVRFIGLSVSRVLLVLIGVAYVVWSVRLLGATGGLTAVGSDGATLAPDADPQRAQLLAEGAAFRLALAFGLFTAAWKPRLVVGMLPVVGALWTFMFGFTIRDVIVGTAGGGQVVGLVLLLVTALAMGWVWLTDHGYLQLRSAWRELGARPNRLA</sequence>
<feature type="domain" description="Putative zinc-finger" evidence="2">
    <location>
        <begin position="6"/>
        <end position="38"/>
    </location>
</feature>
<gene>
    <name evidence="3" type="ORF">A605_04420</name>
</gene>
<evidence type="ECO:0000313" key="4">
    <source>
        <dbReference type="Proteomes" id="UP000011723"/>
    </source>
</evidence>
<protein>
    <recommendedName>
        <fullName evidence="2">Putative zinc-finger domain-containing protein</fullName>
    </recommendedName>
</protein>
<feature type="transmembrane region" description="Helical" evidence="1">
    <location>
        <begin position="165"/>
        <end position="185"/>
    </location>
</feature>
<organism evidence="3 4">
    <name type="scientific">Corynebacterium halotolerans YIM 70093 = DSM 44683</name>
    <dbReference type="NCBI Taxonomy" id="1121362"/>
    <lineage>
        <taxon>Bacteria</taxon>
        <taxon>Bacillati</taxon>
        <taxon>Actinomycetota</taxon>
        <taxon>Actinomycetes</taxon>
        <taxon>Mycobacteriales</taxon>
        <taxon>Corynebacteriaceae</taxon>
        <taxon>Corynebacterium</taxon>
    </lineage>
</organism>
<dbReference type="STRING" id="1121362.A605_04420"/>
<dbReference type="Pfam" id="PF13490">
    <property type="entry name" value="zf-HC2"/>
    <property type="match status" value="1"/>
</dbReference>
<dbReference type="InterPro" id="IPR027383">
    <property type="entry name" value="Znf_put"/>
</dbReference>
<dbReference type="HOGENOM" id="CLU_081592_2_0_11"/>
<keyword evidence="1" id="KW-1133">Transmembrane helix</keyword>
<keyword evidence="4" id="KW-1185">Reference proteome</keyword>
<name>M1NWM9_9CORY</name>
<dbReference type="RefSeq" id="WP_015400314.1">
    <property type="nucleotide sequence ID" value="NC_020302.1"/>
</dbReference>
<accession>M1NWM9</accession>
<evidence type="ECO:0000256" key="1">
    <source>
        <dbReference type="SAM" id="Phobius"/>
    </source>
</evidence>
<proteinExistence type="predicted"/>
<dbReference type="PATRIC" id="fig|1121362.3.peg.888"/>
<dbReference type="KEGG" id="chn:A605_04420"/>
<keyword evidence="1" id="KW-0472">Membrane</keyword>
<dbReference type="EMBL" id="CP003697">
    <property type="protein sequence ID" value="AGF71895.1"/>
    <property type="molecule type" value="Genomic_DNA"/>
</dbReference>
<dbReference type="AlphaFoldDB" id="M1NWM9"/>
<evidence type="ECO:0000313" key="3">
    <source>
        <dbReference type="EMBL" id="AGF71895.1"/>
    </source>
</evidence>
<feature type="transmembrane region" description="Helical" evidence="1">
    <location>
        <begin position="197"/>
        <end position="216"/>
    </location>
</feature>